<protein>
    <submittedName>
        <fullName evidence="1">Uncharacterized protein</fullName>
    </submittedName>
</protein>
<dbReference type="Proteomes" id="UP000445000">
    <property type="component" value="Unassembled WGS sequence"/>
</dbReference>
<reference evidence="2" key="1">
    <citation type="submission" date="2020-01" db="EMBL/GenBank/DDBJ databases">
        <title>'Steroidobacter agaridevorans' sp. nov., agar-degrading bacteria isolated from rhizosphere soils.</title>
        <authorList>
            <person name="Ikenaga M."/>
            <person name="Kataoka M."/>
            <person name="Murouchi A."/>
            <person name="Katsuragi S."/>
            <person name="Sakai M."/>
        </authorList>
    </citation>
    <scope>NUCLEOTIDE SEQUENCE [LARGE SCALE GENOMIC DNA]</scope>
    <source>
        <strain evidence="2">YU21-B</strain>
    </source>
</reference>
<name>A0A829Y7H3_9GAMM</name>
<evidence type="ECO:0000313" key="2">
    <source>
        <dbReference type="Proteomes" id="UP000445000"/>
    </source>
</evidence>
<gene>
    <name evidence="1" type="ORF">GCM10011487_11890</name>
</gene>
<evidence type="ECO:0000313" key="1">
    <source>
        <dbReference type="EMBL" id="GFE79189.1"/>
    </source>
</evidence>
<comment type="caution">
    <text evidence="1">The sequence shown here is derived from an EMBL/GenBank/DDBJ whole genome shotgun (WGS) entry which is preliminary data.</text>
</comment>
<sequence length="61" mass="6798">MPRSKGVKLLHSLIDTNLIGADTRERAETVRFCEFHCQTHISWVVFRIDVDGAGRVATADG</sequence>
<keyword evidence="2" id="KW-1185">Reference proteome</keyword>
<dbReference type="EMBL" id="BLJN01000001">
    <property type="protein sequence ID" value="GFE79189.1"/>
    <property type="molecule type" value="Genomic_DNA"/>
</dbReference>
<dbReference type="AlphaFoldDB" id="A0A829Y7H3"/>
<organism evidence="1 2">
    <name type="scientific">Steroidobacter agaridevorans</name>
    <dbReference type="NCBI Taxonomy" id="2695856"/>
    <lineage>
        <taxon>Bacteria</taxon>
        <taxon>Pseudomonadati</taxon>
        <taxon>Pseudomonadota</taxon>
        <taxon>Gammaproteobacteria</taxon>
        <taxon>Steroidobacterales</taxon>
        <taxon>Steroidobacteraceae</taxon>
        <taxon>Steroidobacter</taxon>
    </lineage>
</organism>
<accession>A0A829Y7H3</accession>
<proteinExistence type="predicted"/>